<accession>A0AAV4Q500</accession>
<dbReference type="AlphaFoldDB" id="A0AAV4Q500"/>
<keyword evidence="3" id="KW-1185">Reference proteome</keyword>
<dbReference type="Proteomes" id="UP001054945">
    <property type="component" value="Unassembled WGS sequence"/>
</dbReference>
<sequence>MPAANILQNPAQIKNSPTTRVANILNRIVSNFQSVVAEVALLGELCDTLQDDKRRNTFSFSWHLPSSGRKPEAHSSSRLANCQ</sequence>
<gene>
    <name evidence="2" type="ORF">CEXT_588261</name>
</gene>
<name>A0AAV4Q500_CAEEX</name>
<organism evidence="2 3">
    <name type="scientific">Caerostris extrusa</name>
    <name type="common">Bark spider</name>
    <name type="synonym">Caerostris bankana</name>
    <dbReference type="NCBI Taxonomy" id="172846"/>
    <lineage>
        <taxon>Eukaryota</taxon>
        <taxon>Metazoa</taxon>
        <taxon>Ecdysozoa</taxon>
        <taxon>Arthropoda</taxon>
        <taxon>Chelicerata</taxon>
        <taxon>Arachnida</taxon>
        <taxon>Araneae</taxon>
        <taxon>Araneomorphae</taxon>
        <taxon>Entelegynae</taxon>
        <taxon>Araneoidea</taxon>
        <taxon>Araneidae</taxon>
        <taxon>Caerostris</taxon>
    </lineage>
</organism>
<comment type="caution">
    <text evidence="2">The sequence shown here is derived from an EMBL/GenBank/DDBJ whole genome shotgun (WGS) entry which is preliminary data.</text>
</comment>
<protein>
    <submittedName>
        <fullName evidence="2">Uncharacterized protein</fullName>
    </submittedName>
</protein>
<feature type="region of interest" description="Disordered" evidence="1">
    <location>
        <begin position="60"/>
        <end position="83"/>
    </location>
</feature>
<proteinExistence type="predicted"/>
<evidence type="ECO:0000256" key="1">
    <source>
        <dbReference type="SAM" id="MobiDB-lite"/>
    </source>
</evidence>
<evidence type="ECO:0000313" key="3">
    <source>
        <dbReference type="Proteomes" id="UP001054945"/>
    </source>
</evidence>
<evidence type="ECO:0000313" key="2">
    <source>
        <dbReference type="EMBL" id="GIY04414.1"/>
    </source>
</evidence>
<dbReference type="EMBL" id="BPLR01005705">
    <property type="protein sequence ID" value="GIY04414.1"/>
    <property type="molecule type" value="Genomic_DNA"/>
</dbReference>
<reference evidence="2 3" key="1">
    <citation type="submission" date="2021-06" db="EMBL/GenBank/DDBJ databases">
        <title>Caerostris extrusa draft genome.</title>
        <authorList>
            <person name="Kono N."/>
            <person name="Arakawa K."/>
        </authorList>
    </citation>
    <scope>NUCLEOTIDE SEQUENCE [LARGE SCALE GENOMIC DNA]</scope>
</reference>